<feature type="transmembrane region" description="Helical" evidence="8">
    <location>
        <begin position="7"/>
        <end position="27"/>
    </location>
</feature>
<organism evidence="10 11">
    <name type="scientific">Rhizophagus irregularis (strain DAOM 197198w)</name>
    <name type="common">Glomus intraradices</name>
    <dbReference type="NCBI Taxonomy" id="1432141"/>
    <lineage>
        <taxon>Eukaryota</taxon>
        <taxon>Fungi</taxon>
        <taxon>Fungi incertae sedis</taxon>
        <taxon>Mucoromycota</taxon>
        <taxon>Glomeromycotina</taxon>
        <taxon>Glomeromycetes</taxon>
        <taxon>Glomerales</taxon>
        <taxon>Glomeraceae</taxon>
        <taxon>Rhizophagus</taxon>
    </lineage>
</organism>
<keyword evidence="6 8" id="KW-0472">Membrane</keyword>
<protein>
    <submittedName>
        <fullName evidence="10">Vps73p</fullName>
    </submittedName>
</protein>
<feature type="transmembrane region" description="Helical" evidence="8">
    <location>
        <begin position="115"/>
        <end position="137"/>
    </location>
</feature>
<evidence type="ECO:0000256" key="3">
    <source>
        <dbReference type="ARBA" id="ARBA00022448"/>
    </source>
</evidence>
<accession>A0A015KZ22</accession>
<feature type="transmembrane region" description="Helical" evidence="8">
    <location>
        <begin position="461"/>
        <end position="480"/>
    </location>
</feature>
<evidence type="ECO:0000256" key="6">
    <source>
        <dbReference type="ARBA" id="ARBA00023136"/>
    </source>
</evidence>
<keyword evidence="11" id="KW-1185">Reference proteome</keyword>
<dbReference type="PANTHER" id="PTHR23503">
    <property type="entry name" value="SOLUTE CARRIER FAMILY 2"/>
    <property type="match status" value="1"/>
</dbReference>
<feature type="compositionally biased region" description="Low complexity" evidence="7">
    <location>
        <begin position="255"/>
        <end position="268"/>
    </location>
</feature>
<dbReference type="PRINTS" id="PR00171">
    <property type="entry name" value="SUGRTRNSPORT"/>
</dbReference>
<dbReference type="GO" id="GO:0015149">
    <property type="term" value="F:hexose transmembrane transporter activity"/>
    <property type="evidence" value="ECO:0007669"/>
    <property type="project" value="TreeGrafter"/>
</dbReference>
<dbReference type="PROSITE" id="PS00217">
    <property type="entry name" value="SUGAR_TRANSPORT_2"/>
    <property type="match status" value="1"/>
</dbReference>
<dbReference type="Gene3D" id="1.20.1250.20">
    <property type="entry name" value="MFS general substrate transporter like domains"/>
    <property type="match status" value="2"/>
</dbReference>
<dbReference type="Pfam" id="PF00083">
    <property type="entry name" value="Sugar_tr"/>
    <property type="match status" value="2"/>
</dbReference>
<dbReference type="PANTHER" id="PTHR23503:SF8">
    <property type="entry name" value="FACILITATED GLUCOSE TRANSPORTER PROTEIN 1"/>
    <property type="match status" value="1"/>
</dbReference>
<comment type="caution">
    <text evidence="10">The sequence shown here is derived from an EMBL/GenBank/DDBJ whole genome shotgun (WGS) entry which is preliminary data.</text>
</comment>
<feature type="transmembrane region" description="Helical" evidence="8">
    <location>
        <begin position="348"/>
        <end position="366"/>
    </location>
</feature>
<dbReference type="InterPro" id="IPR005829">
    <property type="entry name" value="Sugar_transporter_CS"/>
</dbReference>
<feature type="transmembrane region" description="Helical" evidence="8">
    <location>
        <begin position="373"/>
        <end position="392"/>
    </location>
</feature>
<feature type="transmembrane region" description="Helical" evidence="8">
    <location>
        <begin position="149"/>
        <end position="170"/>
    </location>
</feature>
<gene>
    <name evidence="10" type="ORF">RirG_065580</name>
</gene>
<evidence type="ECO:0000256" key="8">
    <source>
        <dbReference type="SAM" id="Phobius"/>
    </source>
</evidence>
<feature type="transmembrane region" description="Helical" evidence="8">
    <location>
        <begin position="176"/>
        <end position="199"/>
    </location>
</feature>
<keyword evidence="3" id="KW-0813">Transport</keyword>
<dbReference type="Proteomes" id="UP000022910">
    <property type="component" value="Unassembled WGS sequence"/>
</dbReference>
<feature type="region of interest" description="Disordered" evidence="7">
    <location>
        <begin position="255"/>
        <end position="274"/>
    </location>
</feature>
<comment type="subcellular location">
    <subcellularLocation>
        <location evidence="1">Membrane</location>
        <topology evidence="1">Multi-pass membrane protein</topology>
    </subcellularLocation>
</comment>
<dbReference type="InterPro" id="IPR020846">
    <property type="entry name" value="MFS_dom"/>
</dbReference>
<dbReference type="SMR" id="A0A015KZ22"/>
<dbReference type="InterPro" id="IPR036259">
    <property type="entry name" value="MFS_trans_sf"/>
</dbReference>
<evidence type="ECO:0000313" key="10">
    <source>
        <dbReference type="EMBL" id="EXX72839.1"/>
    </source>
</evidence>
<evidence type="ECO:0000313" key="11">
    <source>
        <dbReference type="Proteomes" id="UP000022910"/>
    </source>
</evidence>
<dbReference type="OrthoDB" id="4540492at2759"/>
<feature type="transmembrane region" description="Helical" evidence="8">
    <location>
        <begin position="308"/>
        <end position="328"/>
    </location>
</feature>
<dbReference type="InterPro" id="IPR005828">
    <property type="entry name" value="MFS_sugar_transport-like"/>
</dbReference>
<dbReference type="EMBL" id="JEMT01015001">
    <property type="protein sequence ID" value="EXX72839.1"/>
    <property type="molecule type" value="Genomic_DNA"/>
</dbReference>
<feature type="domain" description="Major facilitator superfamily (MFS) profile" evidence="9">
    <location>
        <begin position="11"/>
        <end position="488"/>
    </location>
</feature>
<feature type="transmembrane region" description="Helical" evidence="8">
    <location>
        <begin position="61"/>
        <end position="78"/>
    </location>
</feature>
<keyword evidence="5 8" id="KW-1133">Transmembrane helix</keyword>
<dbReference type="OMA" id="WAITASF"/>
<dbReference type="InterPro" id="IPR045263">
    <property type="entry name" value="GLUT"/>
</dbReference>
<dbReference type="AlphaFoldDB" id="A0A015KZ22"/>
<name>A0A015KZ22_RHIIW</name>
<feature type="transmembrane region" description="Helical" evidence="8">
    <location>
        <begin position="398"/>
        <end position="423"/>
    </location>
</feature>
<proteinExistence type="inferred from homology"/>
<evidence type="ECO:0000256" key="4">
    <source>
        <dbReference type="ARBA" id="ARBA00022692"/>
    </source>
</evidence>
<dbReference type="HOGENOM" id="CLU_001265_30_5_1"/>
<evidence type="ECO:0000256" key="5">
    <source>
        <dbReference type="ARBA" id="ARBA00022989"/>
    </source>
</evidence>
<evidence type="ECO:0000259" key="9">
    <source>
        <dbReference type="PROSITE" id="PS50850"/>
    </source>
</evidence>
<dbReference type="PROSITE" id="PS50850">
    <property type="entry name" value="MFS"/>
    <property type="match status" value="1"/>
</dbReference>
<dbReference type="STRING" id="1432141.A0A015KZ22"/>
<feature type="transmembrane region" description="Helical" evidence="8">
    <location>
        <begin position="435"/>
        <end position="455"/>
    </location>
</feature>
<keyword evidence="4 8" id="KW-0812">Transmembrane</keyword>
<dbReference type="GO" id="GO:0016020">
    <property type="term" value="C:membrane"/>
    <property type="evidence" value="ECO:0007669"/>
    <property type="project" value="UniProtKB-SubCell"/>
</dbReference>
<dbReference type="InterPro" id="IPR003663">
    <property type="entry name" value="Sugar/inositol_transpt"/>
</dbReference>
<evidence type="ECO:0000256" key="7">
    <source>
        <dbReference type="SAM" id="MobiDB-lite"/>
    </source>
</evidence>
<evidence type="ECO:0000256" key="2">
    <source>
        <dbReference type="ARBA" id="ARBA00010992"/>
    </source>
</evidence>
<reference evidence="10 11" key="1">
    <citation type="submission" date="2014-02" db="EMBL/GenBank/DDBJ databases">
        <title>Single nucleus genome sequencing reveals high similarity among nuclei of an endomycorrhizal fungus.</title>
        <authorList>
            <person name="Lin K."/>
            <person name="Geurts R."/>
            <person name="Zhang Z."/>
            <person name="Limpens E."/>
            <person name="Saunders D.G."/>
            <person name="Mu D."/>
            <person name="Pang E."/>
            <person name="Cao H."/>
            <person name="Cha H."/>
            <person name="Lin T."/>
            <person name="Zhou Q."/>
            <person name="Shang Y."/>
            <person name="Li Y."/>
            <person name="Ivanov S."/>
            <person name="Sharma T."/>
            <person name="Velzen R.V."/>
            <person name="Ruijter N.D."/>
            <person name="Aanen D.K."/>
            <person name="Win J."/>
            <person name="Kamoun S."/>
            <person name="Bisseling T."/>
            <person name="Huang S."/>
        </authorList>
    </citation>
    <scope>NUCLEOTIDE SEQUENCE [LARGE SCALE GENOMIC DNA]</scope>
    <source>
        <strain evidence="11">DAOM197198w</strain>
    </source>
</reference>
<sequence>MGELTFYLIAVSFAIVLGSFQFGYHIGELNTPKSVISCENLPTPNDDSSLIRCIPMNEGEFGLLTSILNLGGLIGSLLSSRVADTKGRRWTLLCNNLFLFIGPIVMGFANSYSALVIGRMIVGIGCGVTSVVVPMYLAEISPAEYRGAFGVMNQLGIVIGILFSQIQGLYLSNVPGWRIILLSASAMSIIQFILLGFSVESPKYLASRTGGYQSAKRALQKLRGKTEVEEEIGGWKQIAAEEGLEGLIDNQQNENLQQQQSLPSSSQDNIEESISTTPEPAVVFHARNSSRDDINIWKFIGSLHYRPALKVLLLLQITQQFSGINAVMNYSTTILKKILPTSSDLITVYISIMNAIMTVVSAYLIDKSGRRTLLLYSMSLMSLASAVLAFSITYDLALLSSLSIIGFVATFAIGLGPIPFLIIPEIVDTHSVATASSLGLSINWICNFLVSSLFLEVREILGGKVFYIFATYLFVAYIIGNRILPETKAKTVEEVWHDWSGKYVKT</sequence>
<comment type="similarity">
    <text evidence="2">Belongs to the major facilitator superfamily. Sugar transporter (TC 2.A.1.1) family.</text>
</comment>
<evidence type="ECO:0000256" key="1">
    <source>
        <dbReference type="ARBA" id="ARBA00004141"/>
    </source>
</evidence>
<dbReference type="SUPFAM" id="SSF103473">
    <property type="entry name" value="MFS general substrate transporter"/>
    <property type="match status" value="1"/>
</dbReference>
<feature type="transmembrane region" description="Helical" evidence="8">
    <location>
        <begin position="90"/>
        <end position="109"/>
    </location>
</feature>